<sequence length="104" mass="10683">MSNDSGRSSSNSNKNLASNNINTPPANNILPPDLQSALQNGLGYGGNTVPGNIPLMNGATNMLGNSGNTNNVGGFGLFNNGLSTGLDSGFLDGRVLDTWSHTFN</sequence>
<organism evidence="1 2">
    <name type="scientific">Candida boidinii</name>
    <name type="common">Yeast</name>
    <dbReference type="NCBI Taxonomy" id="5477"/>
    <lineage>
        <taxon>Eukaryota</taxon>
        <taxon>Fungi</taxon>
        <taxon>Dikarya</taxon>
        <taxon>Ascomycota</taxon>
        <taxon>Saccharomycotina</taxon>
        <taxon>Pichiomycetes</taxon>
        <taxon>Pichiales</taxon>
        <taxon>Pichiaceae</taxon>
        <taxon>Ogataea</taxon>
        <taxon>Ogataea/Candida clade</taxon>
    </lineage>
</organism>
<name>A0ACB5U1K7_CANBO</name>
<comment type="caution">
    <text evidence="1">The sequence shown here is derived from an EMBL/GenBank/DDBJ whole genome shotgun (WGS) entry which is preliminary data.</text>
</comment>
<accession>A0ACB5U1K7</accession>
<gene>
    <name evidence="1" type="ORF">Cboi01_000529100</name>
</gene>
<evidence type="ECO:0000313" key="1">
    <source>
        <dbReference type="EMBL" id="GME99440.1"/>
    </source>
</evidence>
<keyword evidence="2" id="KW-1185">Reference proteome</keyword>
<dbReference type="Proteomes" id="UP001165101">
    <property type="component" value="Unassembled WGS sequence"/>
</dbReference>
<evidence type="ECO:0000313" key="2">
    <source>
        <dbReference type="Proteomes" id="UP001165101"/>
    </source>
</evidence>
<reference evidence="1" key="1">
    <citation type="submission" date="2023-04" db="EMBL/GenBank/DDBJ databases">
        <title>Candida boidinii NBRC 1967.</title>
        <authorList>
            <person name="Ichikawa N."/>
            <person name="Sato H."/>
            <person name="Tonouchi N."/>
        </authorList>
    </citation>
    <scope>NUCLEOTIDE SEQUENCE</scope>
    <source>
        <strain evidence="1">NBRC 1967</strain>
    </source>
</reference>
<protein>
    <submittedName>
        <fullName evidence="1">Unnamed protein product</fullName>
    </submittedName>
</protein>
<dbReference type="EMBL" id="BSXV01003976">
    <property type="protein sequence ID" value="GME99440.1"/>
    <property type="molecule type" value="Genomic_DNA"/>
</dbReference>
<proteinExistence type="predicted"/>